<keyword evidence="3" id="KW-1185">Reference proteome</keyword>
<proteinExistence type="predicted"/>
<evidence type="ECO:0000313" key="3">
    <source>
        <dbReference type="Proteomes" id="UP001642502"/>
    </source>
</evidence>
<accession>A0ABP0DYE7</accession>
<organism evidence="2 3">
    <name type="scientific">Sporothrix epigloea</name>
    <dbReference type="NCBI Taxonomy" id="1892477"/>
    <lineage>
        <taxon>Eukaryota</taxon>
        <taxon>Fungi</taxon>
        <taxon>Dikarya</taxon>
        <taxon>Ascomycota</taxon>
        <taxon>Pezizomycotina</taxon>
        <taxon>Sordariomycetes</taxon>
        <taxon>Sordariomycetidae</taxon>
        <taxon>Ophiostomatales</taxon>
        <taxon>Ophiostomataceae</taxon>
        <taxon>Sporothrix</taxon>
    </lineage>
</organism>
<evidence type="ECO:0000313" key="2">
    <source>
        <dbReference type="EMBL" id="CAK7272322.1"/>
    </source>
</evidence>
<evidence type="ECO:0000256" key="1">
    <source>
        <dbReference type="SAM" id="SignalP"/>
    </source>
</evidence>
<name>A0ABP0DYE7_9PEZI</name>
<keyword evidence="1" id="KW-0732">Signal</keyword>
<sequence length="174" mass="19291">MSPLLKLFHALLLALMMGTAFSSPVPEATSESDLEKRIIGNDATYLLCVTADYRCAFYATYTNGQTREFVKWTSGNKGSGAKVVKSNQGQCVYEGYKKHTNSDGFWFNADLTKKTIGYNPTGKKIKLGDASWGSSDSNYINGRCFNEFGDDYKVVATDYGSGELTWNDLSEKLY</sequence>
<gene>
    <name evidence="2" type="ORF">SEPCBS119000_005061</name>
</gene>
<feature type="chain" id="PRO_5045201748" evidence="1">
    <location>
        <begin position="23"/>
        <end position="174"/>
    </location>
</feature>
<dbReference type="Proteomes" id="UP001642502">
    <property type="component" value="Unassembled WGS sequence"/>
</dbReference>
<dbReference type="EMBL" id="CAWUON010000087">
    <property type="protein sequence ID" value="CAK7272322.1"/>
    <property type="molecule type" value="Genomic_DNA"/>
</dbReference>
<feature type="signal peptide" evidence="1">
    <location>
        <begin position="1"/>
        <end position="22"/>
    </location>
</feature>
<reference evidence="2 3" key="1">
    <citation type="submission" date="2024-01" db="EMBL/GenBank/DDBJ databases">
        <authorList>
            <person name="Allen C."/>
            <person name="Tagirdzhanova G."/>
        </authorList>
    </citation>
    <scope>NUCLEOTIDE SEQUENCE [LARGE SCALE GENOMIC DNA]</scope>
    <source>
        <strain evidence="2 3">CBS 119000</strain>
    </source>
</reference>
<protein>
    <submittedName>
        <fullName evidence="2">Uncharacterized protein</fullName>
    </submittedName>
</protein>
<comment type="caution">
    <text evidence="2">The sequence shown here is derived from an EMBL/GenBank/DDBJ whole genome shotgun (WGS) entry which is preliminary data.</text>
</comment>